<dbReference type="EMBL" id="CACTIH010009097">
    <property type="protein sequence ID" value="CAA3023811.1"/>
    <property type="molecule type" value="Genomic_DNA"/>
</dbReference>
<evidence type="ECO:0000313" key="2">
    <source>
        <dbReference type="EMBL" id="CAA3023811.1"/>
    </source>
</evidence>
<evidence type="ECO:0000256" key="1">
    <source>
        <dbReference type="SAM" id="MobiDB-lite"/>
    </source>
</evidence>
<feature type="region of interest" description="Disordered" evidence="1">
    <location>
        <begin position="1"/>
        <end position="56"/>
    </location>
</feature>
<comment type="caution">
    <text evidence="2">The sequence shown here is derived from an EMBL/GenBank/DDBJ whole genome shotgun (WGS) entry which is preliminary data.</text>
</comment>
<gene>
    <name evidence="2" type="ORF">OLEA9_A095693</name>
</gene>
<dbReference type="Proteomes" id="UP000594638">
    <property type="component" value="Unassembled WGS sequence"/>
</dbReference>
<accession>A0A8S0UXJ0</accession>
<sequence length="56" mass="6451">MGQGTPGGLNRQFPGERKNDGDKKDKKFEPAPARVGRKQRKQKAPRRRPGFRLLRH</sequence>
<dbReference type="Gramene" id="OE9A095693T1">
    <property type="protein sequence ID" value="OE9A095693C1"/>
    <property type="gene ID" value="OE9A095693"/>
</dbReference>
<organism evidence="2 3">
    <name type="scientific">Olea europaea subsp. europaea</name>
    <dbReference type="NCBI Taxonomy" id="158383"/>
    <lineage>
        <taxon>Eukaryota</taxon>
        <taxon>Viridiplantae</taxon>
        <taxon>Streptophyta</taxon>
        <taxon>Embryophyta</taxon>
        <taxon>Tracheophyta</taxon>
        <taxon>Spermatophyta</taxon>
        <taxon>Magnoliopsida</taxon>
        <taxon>eudicotyledons</taxon>
        <taxon>Gunneridae</taxon>
        <taxon>Pentapetalae</taxon>
        <taxon>asterids</taxon>
        <taxon>lamiids</taxon>
        <taxon>Lamiales</taxon>
        <taxon>Oleaceae</taxon>
        <taxon>Oleeae</taxon>
        <taxon>Olea</taxon>
    </lineage>
</organism>
<reference evidence="2 3" key="1">
    <citation type="submission" date="2019-12" db="EMBL/GenBank/DDBJ databases">
        <authorList>
            <person name="Alioto T."/>
            <person name="Alioto T."/>
            <person name="Gomez Garrido J."/>
        </authorList>
    </citation>
    <scope>NUCLEOTIDE SEQUENCE [LARGE SCALE GENOMIC DNA]</scope>
</reference>
<dbReference type="GO" id="GO:0000502">
    <property type="term" value="C:proteasome complex"/>
    <property type="evidence" value="ECO:0007669"/>
    <property type="project" value="UniProtKB-KW"/>
</dbReference>
<dbReference type="AlphaFoldDB" id="A0A8S0UXJ0"/>
<feature type="compositionally biased region" description="Basic residues" evidence="1">
    <location>
        <begin position="35"/>
        <end position="56"/>
    </location>
</feature>
<keyword evidence="3" id="KW-1185">Reference proteome</keyword>
<evidence type="ECO:0000313" key="3">
    <source>
        <dbReference type="Proteomes" id="UP000594638"/>
    </source>
</evidence>
<feature type="compositionally biased region" description="Basic and acidic residues" evidence="1">
    <location>
        <begin position="14"/>
        <end position="29"/>
    </location>
</feature>
<keyword evidence="2" id="KW-0647">Proteasome</keyword>
<proteinExistence type="predicted"/>
<protein>
    <submittedName>
        <fullName evidence="2">26S proteasome regulatory subunit 4 homolog A</fullName>
    </submittedName>
</protein>
<name>A0A8S0UXJ0_OLEEU</name>